<sequence length="75" mass="8302">MTTTVVLNSTITCPVCGHRKSETMPTDACVWFYECEHCKTVLRPKPGDCCVYCSYGTNRCPPMQQSGSCCASQVR</sequence>
<dbReference type="AlphaFoldDB" id="A0A370N7W9"/>
<gene>
    <name evidence="1" type="ORF">DLM46_15195</name>
</gene>
<dbReference type="InterPro" id="IPR047677">
    <property type="entry name" value="GDCCVxC"/>
</dbReference>
<accession>A0A370N7W9</accession>
<dbReference type="EMBL" id="QHKS01000009">
    <property type="protein sequence ID" value="RDK01713.1"/>
    <property type="molecule type" value="Genomic_DNA"/>
</dbReference>
<dbReference type="OrthoDB" id="332228at2"/>
<dbReference type="NCBIfam" id="NF041374">
    <property type="entry name" value="GDCCVxC"/>
    <property type="match status" value="1"/>
</dbReference>
<evidence type="ECO:0000313" key="2">
    <source>
        <dbReference type="Proteomes" id="UP000254875"/>
    </source>
</evidence>
<proteinExistence type="predicted"/>
<evidence type="ECO:0000313" key="1">
    <source>
        <dbReference type="EMBL" id="RDK01713.1"/>
    </source>
</evidence>
<name>A0A370N7W9_9BURK</name>
<dbReference type="Proteomes" id="UP000254875">
    <property type="component" value="Unassembled WGS sequence"/>
</dbReference>
<dbReference type="RefSeq" id="WP_115101584.1">
    <property type="nucleotide sequence ID" value="NZ_QHKS01000009.1"/>
</dbReference>
<comment type="caution">
    <text evidence="1">The sequence shown here is derived from an EMBL/GenBank/DDBJ whole genome shotgun (WGS) entry which is preliminary data.</text>
</comment>
<reference evidence="2" key="1">
    <citation type="submission" date="2018-05" db="EMBL/GenBank/DDBJ databases">
        <authorList>
            <person name="Feng T."/>
        </authorList>
    </citation>
    <scope>NUCLEOTIDE SEQUENCE [LARGE SCALE GENOMIC DNA]</scope>
    <source>
        <strain evidence="2">S27</strain>
    </source>
</reference>
<protein>
    <submittedName>
        <fullName evidence="1">Uncharacterized protein</fullName>
    </submittedName>
</protein>
<organism evidence="1 2">
    <name type="scientific">Paraburkholderia lacunae</name>
    <dbReference type="NCBI Taxonomy" id="2211104"/>
    <lineage>
        <taxon>Bacteria</taxon>
        <taxon>Pseudomonadati</taxon>
        <taxon>Pseudomonadota</taxon>
        <taxon>Betaproteobacteria</taxon>
        <taxon>Burkholderiales</taxon>
        <taxon>Burkholderiaceae</taxon>
        <taxon>Paraburkholderia</taxon>
    </lineage>
</organism>
<keyword evidence="2" id="KW-1185">Reference proteome</keyword>